<organism evidence="1 2">
    <name type="scientific">Burkholderia pyrrocinia</name>
    <name type="common">Pseudomonas pyrrocinia</name>
    <dbReference type="NCBI Taxonomy" id="60550"/>
    <lineage>
        <taxon>Bacteria</taxon>
        <taxon>Pseudomonadati</taxon>
        <taxon>Pseudomonadota</taxon>
        <taxon>Betaproteobacteria</taxon>
        <taxon>Burkholderiales</taxon>
        <taxon>Burkholderiaceae</taxon>
        <taxon>Burkholderia</taxon>
        <taxon>Burkholderia cepacia complex</taxon>
    </lineage>
</organism>
<accession>A0ABZ3BPP7</accession>
<name>A0ABZ3BPP7_BURPY</name>
<proteinExistence type="predicted"/>
<dbReference type="EMBL" id="CP150850">
    <property type="protein sequence ID" value="WZW56966.1"/>
    <property type="molecule type" value="Genomic_DNA"/>
</dbReference>
<sequence>MTADLEQADTLKYSAPLRHLSNQIDKEIMRASRMGNPREHLAPGHPAHHAESVTVWSRDVTEFHFTIDRHAS</sequence>
<reference evidence="1 2" key="1">
    <citation type="submission" date="2024-04" db="EMBL/GenBank/DDBJ databases">
        <title>Biological Control Activity of Plant Growth Promoting Rhizobacteria Burkholderia pyrrocinia BX1 against Tobacco black shank Introduction Tobacco black shank (TBS) caused by the oomycete Phytophthora. nicotianae (P. nicotianae) has become a destructive soil.</title>
        <authorList>
            <person name="Liu X."/>
            <person name="Shu C."/>
        </authorList>
    </citation>
    <scope>NUCLEOTIDE SEQUENCE [LARGE SCALE GENOMIC DNA]</scope>
    <source>
        <strain evidence="1 2">BX1</strain>
    </source>
</reference>
<gene>
    <name evidence="1" type="ORF">WN985_31255</name>
</gene>
<evidence type="ECO:0000313" key="1">
    <source>
        <dbReference type="EMBL" id="WZW56966.1"/>
    </source>
</evidence>
<dbReference type="Proteomes" id="UP001484179">
    <property type="component" value="Chromosome 2"/>
</dbReference>
<protein>
    <submittedName>
        <fullName evidence="1">Uncharacterized protein</fullName>
    </submittedName>
</protein>
<evidence type="ECO:0000313" key="2">
    <source>
        <dbReference type="Proteomes" id="UP001484179"/>
    </source>
</evidence>
<dbReference type="RefSeq" id="WP_342310729.1">
    <property type="nucleotide sequence ID" value="NZ_CP150850.1"/>
</dbReference>
<keyword evidence="2" id="KW-1185">Reference proteome</keyword>